<keyword evidence="1" id="KW-0812">Transmembrane</keyword>
<accession>A0ABW2PAR8</accession>
<keyword evidence="1" id="KW-1133">Transmembrane helix</keyword>
<evidence type="ECO:0000313" key="3">
    <source>
        <dbReference type="Proteomes" id="UP001596496"/>
    </source>
</evidence>
<evidence type="ECO:0000256" key="1">
    <source>
        <dbReference type="SAM" id="Phobius"/>
    </source>
</evidence>
<keyword evidence="3" id="KW-1185">Reference proteome</keyword>
<protein>
    <submittedName>
        <fullName evidence="2">DUF6789 family protein</fullName>
    </submittedName>
</protein>
<sequence length="167" mass="17719">MIRDLVKGAVSGTIATAAHTVVMMTGSRAGRSWKPPPKHIVRAVLPGSKHRPKPGENVLATVAHVGFGATAGGLFAIPFRRRRPRVAEGMAYGLAIWLVSYQGWVPGLGAMPPAHRDRPGRQAVLAAAHVTYGAALVLALNALRRDEGRSAEMGPVSRERPLTPTGR</sequence>
<gene>
    <name evidence="2" type="ORF">ACFQSB_18745</name>
</gene>
<comment type="caution">
    <text evidence="2">The sequence shown here is derived from an EMBL/GenBank/DDBJ whole genome shotgun (WGS) entry which is preliminary data.</text>
</comment>
<keyword evidence="1" id="KW-0472">Membrane</keyword>
<dbReference type="Pfam" id="PF20587">
    <property type="entry name" value="DUF6789"/>
    <property type="match status" value="1"/>
</dbReference>
<dbReference type="RefSeq" id="WP_380827970.1">
    <property type="nucleotide sequence ID" value="NZ_JBHTCG010000011.1"/>
</dbReference>
<feature type="transmembrane region" description="Helical" evidence="1">
    <location>
        <begin position="123"/>
        <end position="143"/>
    </location>
</feature>
<proteinExistence type="predicted"/>
<feature type="transmembrane region" description="Helical" evidence="1">
    <location>
        <begin position="58"/>
        <end position="79"/>
    </location>
</feature>
<dbReference type="InterPro" id="IPR046739">
    <property type="entry name" value="DUF6789"/>
</dbReference>
<name>A0ABW2PAR8_9ACTN</name>
<organism evidence="2 3">
    <name type="scientific">Sphaerisporangium rhizosphaerae</name>
    <dbReference type="NCBI Taxonomy" id="2269375"/>
    <lineage>
        <taxon>Bacteria</taxon>
        <taxon>Bacillati</taxon>
        <taxon>Actinomycetota</taxon>
        <taxon>Actinomycetes</taxon>
        <taxon>Streptosporangiales</taxon>
        <taxon>Streptosporangiaceae</taxon>
        <taxon>Sphaerisporangium</taxon>
    </lineage>
</organism>
<dbReference type="Proteomes" id="UP001596496">
    <property type="component" value="Unassembled WGS sequence"/>
</dbReference>
<evidence type="ECO:0000313" key="2">
    <source>
        <dbReference type="EMBL" id="MFC7384256.1"/>
    </source>
</evidence>
<dbReference type="EMBL" id="JBHTCG010000011">
    <property type="protein sequence ID" value="MFC7384256.1"/>
    <property type="molecule type" value="Genomic_DNA"/>
</dbReference>
<reference evidence="3" key="1">
    <citation type="journal article" date="2019" name="Int. J. Syst. Evol. Microbiol.">
        <title>The Global Catalogue of Microorganisms (GCM) 10K type strain sequencing project: providing services to taxonomists for standard genome sequencing and annotation.</title>
        <authorList>
            <consortium name="The Broad Institute Genomics Platform"/>
            <consortium name="The Broad Institute Genome Sequencing Center for Infectious Disease"/>
            <person name="Wu L."/>
            <person name="Ma J."/>
        </authorList>
    </citation>
    <scope>NUCLEOTIDE SEQUENCE [LARGE SCALE GENOMIC DNA]</scope>
    <source>
        <strain evidence="3">CECT 7649</strain>
    </source>
</reference>
<feature type="transmembrane region" description="Helical" evidence="1">
    <location>
        <begin position="91"/>
        <end position="111"/>
    </location>
</feature>